<dbReference type="EMBL" id="JABAIK010000001">
    <property type="protein sequence ID" value="NLS11548.1"/>
    <property type="molecule type" value="Genomic_DNA"/>
</dbReference>
<dbReference type="PROSITE" id="PS51736">
    <property type="entry name" value="RECOMBINASES_3"/>
    <property type="match status" value="1"/>
</dbReference>
<accession>A0A7X8TP24</accession>
<evidence type="ECO:0000313" key="9">
    <source>
        <dbReference type="Proteomes" id="UP000535589"/>
    </source>
</evidence>
<name>A0A7X8TP24_9VIBR</name>
<dbReference type="CDD" id="cd03768">
    <property type="entry name" value="SR_ResInv"/>
    <property type="match status" value="1"/>
</dbReference>
<dbReference type="GO" id="GO:0015074">
    <property type="term" value="P:DNA integration"/>
    <property type="evidence" value="ECO:0007669"/>
    <property type="project" value="UniProtKB-KW"/>
</dbReference>
<dbReference type="SMART" id="SM00857">
    <property type="entry name" value="Resolvase"/>
    <property type="match status" value="1"/>
</dbReference>
<evidence type="ECO:0000256" key="4">
    <source>
        <dbReference type="ARBA" id="ARBA00023172"/>
    </source>
</evidence>
<feature type="active site" description="O-(5'-phospho-DNA)-serine intermediate" evidence="5 6">
    <location>
        <position position="12"/>
    </location>
</feature>
<evidence type="ECO:0000256" key="1">
    <source>
        <dbReference type="ARBA" id="ARBA00009913"/>
    </source>
</evidence>
<feature type="domain" description="Resolvase/invertase-type recombinase catalytic" evidence="7">
    <location>
        <begin position="4"/>
        <end position="138"/>
    </location>
</feature>
<dbReference type="AlphaFoldDB" id="A0A7X8TP24"/>
<dbReference type="Proteomes" id="UP000535589">
    <property type="component" value="Unassembled WGS sequence"/>
</dbReference>
<dbReference type="CDD" id="cd00569">
    <property type="entry name" value="HTH_Hin_like"/>
    <property type="match status" value="1"/>
</dbReference>
<dbReference type="Pfam" id="PF00239">
    <property type="entry name" value="Resolvase"/>
    <property type="match status" value="1"/>
</dbReference>
<dbReference type="PROSITE" id="PS00397">
    <property type="entry name" value="RECOMBINASES_1"/>
    <property type="match status" value="1"/>
</dbReference>
<organism evidence="8 9">
    <name type="scientific">Vibrio agarilyticus</name>
    <dbReference type="NCBI Taxonomy" id="2726741"/>
    <lineage>
        <taxon>Bacteria</taxon>
        <taxon>Pseudomonadati</taxon>
        <taxon>Pseudomonadota</taxon>
        <taxon>Gammaproteobacteria</taxon>
        <taxon>Vibrionales</taxon>
        <taxon>Vibrionaceae</taxon>
        <taxon>Vibrio</taxon>
    </lineage>
</organism>
<keyword evidence="4" id="KW-0233">DNA recombination</keyword>
<keyword evidence="2" id="KW-0229">DNA integration</keyword>
<dbReference type="InterPro" id="IPR009057">
    <property type="entry name" value="Homeodomain-like_sf"/>
</dbReference>
<evidence type="ECO:0000256" key="2">
    <source>
        <dbReference type="ARBA" id="ARBA00022908"/>
    </source>
</evidence>
<dbReference type="SUPFAM" id="SSF46689">
    <property type="entry name" value="Homeodomain-like"/>
    <property type="match status" value="1"/>
</dbReference>
<dbReference type="InterPro" id="IPR006118">
    <property type="entry name" value="Recombinase_CS"/>
</dbReference>
<dbReference type="PANTHER" id="PTHR30461">
    <property type="entry name" value="DNA-INVERTASE FROM LAMBDOID PROPHAGE"/>
    <property type="match status" value="1"/>
</dbReference>
<evidence type="ECO:0000256" key="5">
    <source>
        <dbReference type="PIRSR" id="PIRSR606118-50"/>
    </source>
</evidence>
<sequence>MTTQKVGYIRVSSAEQNIDRQLVGIDVDKLFVERMSAKTVRNRPVLTECIEYLRLGDELYVHSIDRLARNLLDLQSIIDMVNNKGASVIFLSEKLEFSTKEDPFAKLTMQMLGAFAEFERKLINIRQREGMQAAKAKGKNIGRPSLSQDVVQVIRQKASAGIPKSQISKECGVSRQTVYRVLGAKNT</sequence>
<dbReference type="RefSeq" id="WP_168834644.1">
    <property type="nucleotide sequence ID" value="NZ_JABAIK010000001.1"/>
</dbReference>
<dbReference type="GO" id="GO:0000150">
    <property type="term" value="F:DNA strand exchange activity"/>
    <property type="evidence" value="ECO:0007669"/>
    <property type="project" value="InterPro"/>
</dbReference>
<dbReference type="Gene3D" id="3.40.50.1390">
    <property type="entry name" value="Resolvase, N-terminal catalytic domain"/>
    <property type="match status" value="1"/>
</dbReference>
<dbReference type="PANTHER" id="PTHR30461:SF26">
    <property type="entry name" value="RESOLVASE HOMOLOG YNEB"/>
    <property type="match status" value="1"/>
</dbReference>
<reference evidence="8 9" key="1">
    <citation type="submission" date="2020-04" db="EMBL/GenBank/DDBJ databases">
        <title>Vibrio sp. SM6, a novel species isolated from seawater.</title>
        <authorList>
            <person name="Wang X."/>
        </authorList>
    </citation>
    <scope>NUCLEOTIDE SEQUENCE [LARGE SCALE GENOMIC DNA]</scope>
    <source>
        <strain evidence="8 9">SM6</strain>
    </source>
</reference>
<dbReference type="InterPro" id="IPR050639">
    <property type="entry name" value="SSR_resolvase"/>
</dbReference>
<dbReference type="Pfam" id="PF02796">
    <property type="entry name" value="HTH_7"/>
    <property type="match status" value="1"/>
</dbReference>
<keyword evidence="3" id="KW-0238">DNA-binding</keyword>
<dbReference type="InterPro" id="IPR006120">
    <property type="entry name" value="Resolvase_HTH_dom"/>
</dbReference>
<dbReference type="InterPro" id="IPR006119">
    <property type="entry name" value="Resolv_N"/>
</dbReference>
<dbReference type="Gene3D" id="1.10.10.60">
    <property type="entry name" value="Homeodomain-like"/>
    <property type="match status" value="1"/>
</dbReference>
<evidence type="ECO:0000259" key="7">
    <source>
        <dbReference type="PROSITE" id="PS51736"/>
    </source>
</evidence>
<keyword evidence="9" id="KW-1185">Reference proteome</keyword>
<dbReference type="GO" id="GO:0003677">
    <property type="term" value="F:DNA binding"/>
    <property type="evidence" value="ECO:0007669"/>
    <property type="project" value="UniProtKB-KW"/>
</dbReference>
<evidence type="ECO:0000256" key="6">
    <source>
        <dbReference type="PROSITE-ProRule" id="PRU10137"/>
    </source>
</evidence>
<comment type="caution">
    <text evidence="8">The sequence shown here is derived from an EMBL/GenBank/DDBJ whole genome shotgun (WGS) entry which is preliminary data.</text>
</comment>
<comment type="similarity">
    <text evidence="1">Belongs to the site-specific recombinase resolvase family.</text>
</comment>
<evidence type="ECO:0000313" key="8">
    <source>
        <dbReference type="EMBL" id="NLS11548.1"/>
    </source>
</evidence>
<proteinExistence type="inferred from homology"/>
<dbReference type="SUPFAM" id="SSF53041">
    <property type="entry name" value="Resolvase-like"/>
    <property type="match status" value="1"/>
</dbReference>
<gene>
    <name evidence="8" type="ORF">HGP28_01420</name>
</gene>
<protein>
    <submittedName>
        <fullName evidence="8">Recombinase family protein</fullName>
    </submittedName>
</protein>
<dbReference type="InterPro" id="IPR036162">
    <property type="entry name" value="Resolvase-like_N_sf"/>
</dbReference>
<evidence type="ECO:0000256" key="3">
    <source>
        <dbReference type="ARBA" id="ARBA00023125"/>
    </source>
</evidence>